<dbReference type="PANTHER" id="PTHR43877:SF1">
    <property type="entry name" value="ACETYLTRANSFERASE"/>
    <property type="match status" value="1"/>
</dbReference>
<dbReference type="InterPro" id="IPR050832">
    <property type="entry name" value="Bact_Acetyltransf"/>
</dbReference>
<evidence type="ECO:0000256" key="2">
    <source>
        <dbReference type="ARBA" id="ARBA00023315"/>
    </source>
</evidence>
<proteinExistence type="predicted"/>
<comment type="caution">
    <text evidence="4">The sequence shown here is derived from an EMBL/GenBank/DDBJ whole genome shotgun (WGS) entry which is preliminary data.</text>
</comment>
<dbReference type="EMBL" id="JACSPX010000001">
    <property type="protein sequence ID" value="MBD8012161.1"/>
    <property type="molecule type" value="Genomic_DNA"/>
</dbReference>
<dbReference type="Gene3D" id="3.40.630.30">
    <property type="match status" value="1"/>
</dbReference>
<organism evidence="4 5">
    <name type="scientific">Microbacterium commune</name>
    <dbReference type="NCBI Taxonomy" id="2762219"/>
    <lineage>
        <taxon>Bacteria</taxon>
        <taxon>Bacillati</taxon>
        <taxon>Actinomycetota</taxon>
        <taxon>Actinomycetes</taxon>
        <taxon>Micrococcales</taxon>
        <taxon>Microbacteriaceae</taxon>
        <taxon>Microbacterium</taxon>
    </lineage>
</organism>
<dbReference type="InterPro" id="IPR000182">
    <property type="entry name" value="GNAT_dom"/>
</dbReference>
<evidence type="ECO:0000313" key="4">
    <source>
        <dbReference type="EMBL" id="MBD8012161.1"/>
    </source>
</evidence>
<evidence type="ECO:0000256" key="1">
    <source>
        <dbReference type="ARBA" id="ARBA00022679"/>
    </source>
</evidence>
<accession>A0ABR8W5S4</accession>
<reference evidence="4 5" key="1">
    <citation type="submission" date="2020-08" db="EMBL/GenBank/DDBJ databases">
        <title>A Genomic Blueprint of the Chicken Gut Microbiome.</title>
        <authorList>
            <person name="Gilroy R."/>
            <person name="Ravi A."/>
            <person name="Getino M."/>
            <person name="Pursley I."/>
            <person name="Horton D.L."/>
            <person name="Alikhan N.-F."/>
            <person name="Baker D."/>
            <person name="Gharbi K."/>
            <person name="Hall N."/>
            <person name="Watson M."/>
            <person name="Adriaenssens E.M."/>
            <person name="Foster-Nyarko E."/>
            <person name="Jarju S."/>
            <person name="Secka A."/>
            <person name="Antonio M."/>
            <person name="Oren A."/>
            <person name="Chaudhuri R."/>
            <person name="La Ragione R.M."/>
            <person name="Hildebrand F."/>
            <person name="Pallen M.J."/>
        </authorList>
    </citation>
    <scope>NUCLEOTIDE SEQUENCE [LARGE SCALE GENOMIC DNA]</scope>
    <source>
        <strain evidence="4 5">Re1</strain>
    </source>
</reference>
<dbReference type="CDD" id="cd04301">
    <property type="entry name" value="NAT_SF"/>
    <property type="match status" value="1"/>
</dbReference>
<dbReference type="PANTHER" id="PTHR43877">
    <property type="entry name" value="AMINOALKYLPHOSPHONATE N-ACETYLTRANSFERASE-RELATED-RELATED"/>
    <property type="match status" value="1"/>
</dbReference>
<name>A0ABR8W5S4_9MICO</name>
<protein>
    <submittedName>
        <fullName evidence="4">GNAT family N-acetyltransferase</fullName>
    </submittedName>
</protein>
<keyword evidence="5" id="KW-1185">Reference proteome</keyword>
<dbReference type="SUPFAM" id="SSF55729">
    <property type="entry name" value="Acyl-CoA N-acyltransferases (Nat)"/>
    <property type="match status" value="1"/>
</dbReference>
<dbReference type="InterPro" id="IPR016181">
    <property type="entry name" value="Acyl_CoA_acyltransferase"/>
</dbReference>
<keyword evidence="2" id="KW-0012">Acyltransferase</keyword>
<dbReference type="RefSeq" id="WP_191712666.1">
    <property type="nucleotide sequence ID" value="NZ_JACSPX010000001.1"/>
</dbReference>
<keyword evidence="1" id="KW-0808">Transferase</keyword>
<dbReference type="Proteomes" id="UP000611521">
    <property type="component" value="Unassembled WGS sequence"/>
</dbReference>
<dbReference type="PROSITE" id="PS51186">
    <property type="entry name" value="GNAT"/>
    <property type="match status" value="1"/>
</dbReference>
<feature type="domain" description="N-acetyltransferase" evidence="3">
    <location>
        <begin position="1"/>
        <end position="169"/>
    </location>
</feature>
<evidence type="ECO:0000259" key="3">
    <source>
        <dbReference type="PROSITE" id="PS51186"/>
    </source>
</evidence>
<evidence type="ECO:0000313" key="5">
    <source>
        <dbReference type="Proteomes" id="UP000611521"/>
    </source>
</evidence>
<sequence length="169" mass="18652">MNIRPATSDDAHDIALVHVRAWQQAYRGLMPQSVLDELSIAEREAGWARLLSETPRASQTIVVERDGRVAGWASYGEARDADAPGSGELWGIYAHPDAWSTGVGHALITAVEDALRSDGHETAYLWVLEGNTRAATFYERHGWASDGARKVDERPGLVLHELRQVKRLA</sequence>
<gene>
    <name evidence="4" type="ORF">H9633_07585</name>
</gene>
<dbReference type="Pfam" id="PF00583">
    <property type="entry name" value="Acetyltransf_1"/>
    <property type="match status" value="1"/>
</dbReference>